<dbReference type="RefSeq" id="WP_201857817.1">
    <property type="nucleotide sequence ID" value="NZ_JAERRG010000041.1"/>
</dbReference>
<gene>
    <name evidence="3" type="ORF">JK364_48295</name>
</gene>
<dbReference type="PANTHER" id="PTHR46696:SF1">
    <property type="entry name" value="CYTOCHROME P450 YJIB-RELATED"/>
    <property type="match status" value="1"/>
</dbReference>
<evidence type="ECO:0000313" key="4">
    <source>
        <dbReference type="Proteomes" id="UP000621510"/>
    </source>
</evidence>
<protein>
    <submittedName>
        <fullName evidence="3">Cytochrome P450</fullName>
    </submittedName>
</protein>
<reference evidence="3 4" key="1">
    <citation type="submission" date="2021-01" db="EMBL/GenBank/DDBJ databases">
        <title>WGS of actinomycetes isolated from Thailand.</title>
        <authorList>
            <person name="Thawai C."/>
        </authorList>
    </citation>
    <scope>NUCLEOTIDE SEQUENCE [LARGE SCALE GENOMIC DNA]</scope>
    <source>
        <strain evidence="3 4">CA3R110</strain>
    </source>
</reference>
<proteinExistence type="inferred from homology"/>
<feature type="region of interest" description="Disordered" evidence="2">
    <location>
        <begin position="1"/>
        <end position="49"/>
    </location>
</feature>
<dbReference type="Proteomes" id="UP000621510">
    <property type="component" value="Unassembled WGS sequence"/>
</dbReference>
<comment type="caution">
    <text evidence="3">The sequence shown here is derived from an EMBL/GenBank/DDBJ whole genome shotgun (WGS) entry which is preliminary data.</text>
</comment>
<dbReference type="SUPFAM" id="SSF48264">
    <property type="entry name" value="Cytochrome P450"/>
    <property type="match status" value="1"/>
</dbReference>
<sequence>MTNLQDPQDAQDMPNISDDANSPEPPPGCSAHAGAAPLYGPRFQDDPSGVYQQMRREHGSVAPILLEGDLPAWLVLGYRDVLRVTTDVQTFERDSRRWSCWPQVPADWNLLPWVAPGPVVLHTEGEEHRMRSMAISQAIAAIDPFELQSYCERFADDMVDTFAGRGNSNLINEYVYAVPSLVMARLFGIPNDELETVAKAVCATVIADDDAIPGQQRAAELLARLVAARRQAPGSDIISQLLQAAPTLSDEQAVADLMAMMAGQLPLTACWIGNTIRLMLMDDRFSLTLSGGRLSVGEALTEVLWADSPMQNLLGRYVTRDTTLGGQHLRAGDLVVLGYAAANRDPLLWSDSDAGFAGNSAHLSFSHGDYGCPVGAPEMAKTIAQTTVAVLLDRLPDVTLAVAPDELEWLDSLWYRGLASLPVTFTPAPAGQPR</sequence>
<name>A0ABS1Q5U1_9ACTN</name>
<dbReference type="PRINTS" id="PR00359">
    <property type="entry name" value="BP450"/>
</dbReference>
<comment type="similarity">
    <text evidence="1">Belongs to the cytochrome P450 family.</text>
</comment>
<dbReference type="Gene3D" id="1.10.630.10">
    <property type="entry name" value="Cytochrome P450"/>
    <property type="match status" value="1"/>
</dbReference>
<accession>A0ABS1Q5U1</accession>
<keyword evidence="4" id="KW-1185">Reference proteome</keyword>
<dbReference type="InterPro" id="IPR036396">
    <property type="entry name" value="Cyt_P450_sf"/>
</dbReference>
<evidence type="ECO:0000256" key="2">
    <source>
        <dbReference type="SAM" id="MobiDB-lite"/>
    </source>
</evidence>
<evidence type="ECO:0000256" key="1">
    <source>
        <dbReference type="ARBA" id="ARBA00010617"/>
    </source>
</evidence>
<dbReference type="InterPro" id="IPR002397">
    <property type="entry name" value="Cyt_P450_B"/>
</dbReference>
<organism evidence="3 4">
    <name type="scientific">Streptomyces endocoffeicus</name>
    <dbReference type="NCBI Taxonomy" id="2898945"/>
    <lineage>
        <taxon>Bacteria</taxon>
        <taxon>Bacillati</taxon>
        <taxon>Actinomycetota</taxon>
        <taxon>Actinomycetes</taxon>
        <taxon>Kitasatosporales</taxon>
        <taxon>Streptomycetaceae</taxon>
        <taxon>Streptomyces</taxon>
    </lineage>
</organism>
<evidence type="ECO:0000313" key="3">
    <source>
        <dbReference type="EMBL" id="MBL1120048.1"/>
    </source>
</evidence>
<dbReference type="PANTHER" id="PTHR46696">
    <property type="entry name" value="P450, PUTATIVE (EUROFUNG)-RELATED"/>
    <property type="match status" value="1"/>
</dbReference>
<dbReference type="EMBL" id="JAERRG010000041">
    <property type="protein sequence ID" value="MBL1120048.1"/>
    <property type="molecule type" value="Genomic_DNA"/>
</dbReference>